<organism evidence="1 2">
    <name type="scientific">Schaedlerella arabinosiphila</name>
    <dbReference type="NCBI Taxonomy" id="2044587"/>
    <lineage>
        <taxon>Bacteria</taxon>
        <taxon>Bacillati</taxon>
        <taxon>Bacillota</taxon>
        <taxon>Clostridia</taxon>
        <taxon>Lachnospirales</taxon>
        <taxon>Lachnospiraceae</taxon>
        <taxon>Schaedlerella</taxon>
    </lineage>
</organism>
<dbReference type="RefSeq" id="WP_125129326.1">
    <property type="nucleotide sequence ID" value="NZ_RHJS01000002.1"/>
</dbReference>
<evidence type="ECO:0000313" key="2">
    <source>
        <dbReference type="Proteomes" id="UP000274920"/>
    </source>
</evidence>
<dbReference type="EMBL" id="RHJS01000002">
    <property type="protein sequence ID" value="RRK34168.1"/>
    <property type="molecule type" value="Genomic_DNA"/>
</dbReference>
<keyword evidence="2" id="KW-1185">Reference proteome</keyword>
<dbReference type="AlphaFoldDB" id="A0A3R8JRQ0"/>
<protein>
    <submittedName>
        <fullName evidence="1">Uncharacterized protein</fullName>
    </submittedName>
</protein>
<dbReference type="Proteomes" id="UP000274920">
    <property type="component" value="Unassembled WGS sequence"/>
</dbReference>
<name>A0A3R8JRQ0_9FIRM</name>
<proteinExistence type="predicted"/>
<evidence type="ECO:0000313" key="1">
    <source>
        <dbReference type="EMBL" id="RRK34168.1"/>
    </source>
</evidence>
<comment type="caution">
    <text evidence="1">The sequence shown here is derived from an EMBL/GenBank/DDBJ whole genome shotgun (WGS) entry which is preliminary data.</text>
</comment>
<gene>
    <name evidence="1" type="ORF">EBB54_24675</name>
</gene>
<reference evidence="1" key="1">
    <citation type="submission" date="2018-10" db="EMBL/GenBank/DDBJ databases">
        <title>Schaedlerella arabinophila gen. nov. sp. nov., isolated from the mouse intestinal tract and comparative analysis with the genome of the closely related altered Schaedler flora strain ASF502.</title>
        <authorList>
            <person name="Miyake S."/>
            <person name="Soh M."/>
            <person name="Seedorf H."/>
        </authorList>
    </citation>
    <scope>NUCLEOTIDE SEQUENCE [LARGE SCALE GENOMIC DNA]</scope>
    <source>
        <strain evidence="1">DSM 106076</strain>
    </source>
</reference>
<accession>A0A3R8JRQ0</accession>
<sequence>MFTAKKMFINIARNKARSLILAAFSFLAVLFAGICFGNLEQNESLLAALGEKIPVTAAIANSTGDRLTGLDITEKRIELFLDLGLEDYTVTAESYGNIGFGPENTEQRASVHLMGTNTVSAMDAWKPEPPISHTWV</sequence>